<dbReference type="EMBL" id="MU155502">
    <property type="protein sequence ID" value="KAF9472744.1"/>
    <property type="molecule type" value="Genomic_DNA"/>
</dbReference>
<dbReference type="Proteomes" id="UP000807469">
    <property type="component" value="Unassembled WGS sequence"/>
</dbReference>
<evidence type="ECO:0000256" key="1">
    <source>
        <dbReference type="SAM" id="Phobius"/>
    </source>
</evidence>
<feature type="transmembrane region" description="Helical" evidence="1">
    <location>
        <begin position="47"/>
        <end position="66"/>
    </location>
</feature>
<accession>A0A9P5YNV3</accession>
<organism evidence="2 3">
    <name type="scientific">Pholiota conissans</name>
    <dbReference type="NCBI Taxonomy" id="109636"/>
    <lineage>
        <taxon>Eukaryota</taxon>
        <taxon>Fungi</taxon>
        <taxon>Dikarya</taxon>
        <taxon>Basidiomycota</taxon>
        <taxon>Agaricomycotina</taxon>
        <taxon>Agaricomycetes</taxon>
        <taxon>Agaricomycetidae</taxon>
        <taxon>Agaricales</taxon>
        <taxon>Agaricineae</taxon>
        <taxon>Strophariaceae</taxon>
        <taxon>Pholiota</taxon>
    </lineage>
</organism>
<feature type="transmembrane region" description="Helical" evidence="1">
    <location>
        <begin position="125"/>
        <end position="150"/>
    </location>
</feature>
<protein>
    <submittedName>
        <fullName evidence="2">Uncharacterized protein</fullName>
    </submittedName>
</protein>
<keyword evidence="1" id="KW-0472">Membrane</keyword>
<sequence length="338" mass="36772">MGFEIDTAELSGLVVEAGFYGMYVTLFIVSAYVFAERQSLKVATLNLPMTITAVAMILLATAQLAVDTANVFVAFLHNDRAARIAFLADVSTKLFSAKHCILITQLLIGDSFVSYRCWIVWGRRLWIVILPIMLSLGSAISGTYVMWVFAHHPSTTVKQQKSWVAAIFTLSLCANAVATSLLAFRIWQVDRRNRIILGGSTSTLMPIVKILIESGAINAAYLFVYNVTLLSGSQALEFMAQVATPISGIIFSIVIIRVGLNTKGELDWTVDHRSTMKFANGPKAKKEMITDPTITTMRTTVHEIAMGASYGTGTGIGADLEMGSARTNETNSLKGQAI</sequence>
<evidence type="ECO:0000313" key="2">
    <source>
        <dbReference type="EMBL" id="KAF9472744.1"/>
    </source>
</evidence>
<feature type="transmembrane region" description="Helical" evidence="1">
    <location>
        <begin position="207"/>
        <end position="226"/>
    </location>
</feature>
<comment type="caution">
    <text evidence="2">The sequence shown here is derived from an EMBL/GenBank/DDBJ whole genome shotgun (WGS) entry which is preliminary data.</text>
</comment>
<feature type="transmembrane region" description="Helical" evidence="1">
    <location>
        <begin position="238"/>
        <end position="260"/>
    </location>
</feature>
<dbReference type="OrthoDB" id="2756618at2759"/>
<feature type="transmembrane region" description="Helical" evidence="1">
    <location>
        <begin position="162"/>
        <end position="187"/>
    </location>
</feature>
<reference evidence="2" key="1">
    <citation type="submission" date="2020-11" db="EMBL/GenBank/DDBJ databases">
        <authorList>
            <consortium name="DOE Joint Genome Institute"/>
            <person name="Ahrendt S."/>
            <person name="Riley R."/>
            <person name="Andreopoulos W."/>
            <person name="Labutti K."/>
            <person name="Pangilinan J."/>
            <person name="Ruiz-Duenas F.J."/>
            <person name="Barrasa J.M."/>
            <person name="Sanchez-Garcia M."/>
            <person name="Camarero S."/>
            <person name="Miyauchi S."/>
            <person name="Serrano A."/>
            <person name="Linde D."/>
            <person name="Babiker R."/>
            <person name="Drula E."/>
            <person name="Ayuso-Fernandez I."/>
            <person name="Pacheco R."/>
            <person name="Padilla G."/>
            <person name="Ferreira P."/>
            <person name="Barriuso J."/>
            <person name="Kellner H."/>
            <person name="Castanera R."/>
            <person name="Alfaro M."/>
            <person name="Ramirez L."/>
            <person name="Pisabarro A.G."/>
            <person name="Kuo A."/>
            <person name="Tritt A."/>
            <person name="Lipzen A."/>
            <person name="He G."/>
            <person name="Yan M."/>
            <person name="Ng V."/>
            <person name="Cullen D."/>
            <person name="Martin F."/>
            <person name="Rosso M.-N."/>
            <person name="Henrissat B."/>
            <person name="Hibbett D."/>
            <person name="Martinez A.T."/>
            <person name="Grigoriev I.V."/>
        </authorList>
    </citation>
    <scope>NUCLEOTIDE SEQUENCE</scope>
    <source>
        <strain evidence="2">CIRM-BRFM 674</strain>
    </source>
</reference>
<keyword evidence="3" id="KW-1185">Reference proteome</keyword>
<dbReference type="AlphaFoldDB" id="A0A9P5YNV3"/>
<evidence type="ECO:0000313" key="3">
    <source>
        <dbReference type="Proteomes" id="UP000807469"/>
    </source>
</evidence>
<keyword evidence="1" id="KW-1133">Transmembrane helix</keyword>
<name>A0A9P5YNV3_9AGAR</name>
<feature type="transmembrane region" description="Helical" evidence="1">
    <location>
        <begin position="17"/>
        <end position="35"/>
    </location>
</feature>
<keyword evidence="1" id="KW-0812">Transmembrane</keyword>
<proteinExistence type="predicted"/>
<gene>
    <name evidence="2" type="ORF">BDN70DRAFT_886614</name>
</gene>